<comment type="caution">
    <text evidence="10">The sequence shown here is derived from an EMBL/GenBank/DDBJ whole genome shotgun (WGS) entry which is preliminary data.</text>
</comment>
<accession>A0A366EH60</accession>
<evidence type="ECO:0000256" key="2">
    <source>
        <dbReference type="ARBA" id="ARBA00007634"/>
    </source>
</evidence>
<dbReference type="AlphaFoldDB" id="A0A366EH60"/>
<evidence type="ECO:0000256" key="4">
    <source>
        <dbReference type="ARBA" id="ARBA00022884"/>
    </source>
</evidence>
<keyword evidence="5 8" id="KW-0689">Ribosomal protein</keyword>
<dbReference type="STRING" id="200904.GCA_900168775_02448"/>
<dbReference type="Proteomes" id="UP000252254">
    <property type="component" value="Unassembled WGS sequence"/>
</dbReference>
<dbReference type="EMBL" id="QNRI01000001">
    <property type="protein sequence ID" value="RBP01336.1"/>
    <property type="molecule type" value="Genomic_DNA"/>
</dbReference>
<keyword evidence="6 8" id="KW-0687">Ribonucleoprotein</keyword>
<dbReference type="GO" id="GO:0070181">
    <property type="term" value="F:small ribosomal subunit rRNA binding"/>
    <property type="evidence" value="ECO:0007669"/>
    <property type="project" value="TreeGrafter"/>
</dbReference>
<dbReference type="PANTHER" id="PTHR33398">
    <property type="entry name" value="30S RIBOSOMAL PROTEIN S20"/>
    <property type="match status" value="1"/>
</dbReference>
<dbReference type="Gene3D" id="1.20.58.110">
    <property type="entry name" value="Ribosomal protein S20"/>
    <property type="match status" value="1"/>
</dbReference>
<evidence type="ECO:0000256" key="3">
    <source>
        <dbReference type="ARBA" id="ARBA00022730"/>
    </source>
</evidence>
<dbReference type="GO" id="GO:0006412">
    <property type="term" value="P:translation"/>
    <property type="evidence" value="ECO:0007669"/>
    <property type="project" value="UniProtKB-UniRule"/>
</dbReference>
<dbReference type="GO" id="GO:0005829">
    <property type="term" value="C:cytosol"/>
    <property type="evidence" value="ECO:0007669"/>
    <property type="project" value="TreeGrafter"/>
</dbReference>
<evidence type="ECO:0000256" key="5">
    <source>
        <dbReference type="ARBA" id="ARBA00022980"/>
    </source>
</evidence>
<evidence type="ECO:0000313" key="11">
    <source>
        <dbReference type="Proteomes" id="UP000252254"/>
    </source>
</evidence>
<feature type="region of interest" description="Disordered" evidence="9">
    <location>
        <begin position="66"/>
        <end position="88"/>
    </location>
</feature>
<evidence type="ECO:0000256" key="1">
    <source>
        <dbReference type="ARBA" id="ARBA00003134"/>
    </source>
</evidence>
<protein>
    <recommendedName>
        <fullName evidence="7 8">Small ribosomal subunit protein bS20</fullName>
    </recommendedName>
</protein>
<dbReference type="RefSeq" id="WP_079708444.1">
    <property type="nucleotide sequence ID" value="NZ_BAABQN010000001.1"/>
</dbReference>
<dbReference type="Pfam" id="PF01649">
    <property type="entry name" value="Ribosomal_S20p"/>
    <property type="match status" value="1"/>
</dbReference>
<keyword evidence="11" id="KW-1185">Reference proteome</keyword>
<evidence type="ECO:0000256" key="9">
    <source>
        <dbReference type="SAM" id="MobiDB-lite"/>
    </source>
</evidence>
<sequence>MANIKSAIKRVRVNNDQRAHNAPIKTDMRSHIKRVEKLVADHNVDDAKKALQQAIKRIDKAVQKGIVHKNNGDRQKSRLTKKVNQLSA</sequence>
<organism evidence="10 11">
    <name type="scientific">Paraliobacillus ryukyuensis</name>
    <dbReference type="NCBI Taxonomy" id="200904"/>
    <lineage>
        <taxon>Bacteria</taxon>
        <taxon>Bacillati</taxon>
        <taxon>Bacillota</taxon>
        <taxon>Bacilli</taxon>
        <taxon>Bacillales</taxon>
        <taxon>Bacillaceae</taxon>
        <taxon>Paraliobacillus</taxon>
    </lineage>
</organism>
<proteinExistence type="inferred from homology"/>
<dbReference type="HAMAP" id="MF_00500">
    <property type="entry name" value="Ribosomal_bS20"/>
    <property type="match status" value="1"/>
</dbReference>
<dbReference type="InterPro" id="IPR002583">
    <property type="entry name" value="Ribosomal_bS20"/>
</dbReference>
<evidence type="ECO:0000256" key="6">
    <source>
        <dbReference type="ARBA" id="ARBA00023274"/>
    </source>
</evidence>
<dbReference type="OrthoDB" id="9808392at2"/>
<dbReference type="PANTHER" id="PTHR33398:SF1">
    <property type="entry name" value="SMALL RIBOSOMAL SUBUNIT PROTEIN BS20C"/>
    <property type="match status" value="1"/>
</dbReference>
<evidence type="ECO:0000256" key="8">
    <source>
        <dbReference type="HAMAP-Rule" id="MF_00500"/>
    </source>
</evidence>
<dbReference type="NCBIfam" id="TIGR00029">
    <property type="entry name" value="S20"/>
    <property type="match status" value="1"/>
</dbReference>
<dbReference type="GO" id="GO:0003735">
    <property type="term" value="F:structural constituent of ribosome"/>
    <property type="evidence" value="ECO:0007669"/>
    <property type="project" value="InterPro"/>
</dbReference>
<dbReference type="SUPFAM" id="SSF46992">
    <property type="entry name" value="Ribosomal protein S20"/>
    <property type="match status" value="1"/>
</dbReference>
<dbReference type="GO" id="GO:0015935">
    <property type="term" value="C:small ribosomal subunit"/>
    <property type="evidence" value="ECO:0007669"/>
    <property type="project" value="TreeGrafter"/>
</dbReference>
<evidence type="ECO:0000313" key="10">
    <source>
        <dbReference type="EMBL" id="RBP01336.1"/>
    </source>
</evidence>
<dbReference type="FunFam" id="1.20.58.110:FF:000001">
    <property type="entry name" value="30S ribosomal protein S20"/>
    <property type="match status" value="1"/>
</dbReference>
<keyword evidence="3 8" id="KW-0699">rRNA-binding</keyword>
<comment type="similarity">
    <text evidence="2 8">Belongs to the bacterial ribosomal protein bS20 family.</text>
</comment>
<evidence type="ECO:0000256" key="7">
    <source>
        <dbReference type="ARBA" id="ARBA00035136"/>
    </source>
</evidence>
<dbReference type="InterPro" id="IPR036510">
    <property type="entry name" value="Ribosomal_bS20_sf"/>
</dbReference>
<comment type="function">
    <text evidence="1 8">Binds directly to 16S ribosomal RNA.</text>
</comment>
<reference evidence="10 11" key="1">
    <citation type="submission" date="2018-06" db="EMBL/GenBank/DDBJ databases">
        <title>Genomic Encyclopedia of Type Strains, Phase IV (KMG-IV): sequencing the most valuable type-strain genomes for metagenomic binning, comparative biology and taxonomic classification.</title>
        <authorList>
            <person name="Goeker M."/>
        </authorList>
    </citation>
    <scope>NUCLEOTIDE SEQUENCE [LARGE SCALE GENOMIC DNA]</scope>
    <source>
        <strain evidence="10 11">DSM 15140</strain>
    </source>
</reference>
<name>A0A366EH60_9BACI</name>
<keyword evidence="4 8" id="KW-0694">RNA-binding</keyword>
<gene>
    <name evidence="8" type="primary">rpsT</name>
    <name evidence="10" type="ORF">DES48_10165</name>
</gene>